<dbReference type="Pfam" id="PF14223">
    <property type="entry name" value="Retrotran_gag_2"/>
    <property type="match status" value="1"/>
</dbReference>
<reference evidence="2" key="1">
    <citation type="submission" date="2020-06" db="EMBL/GenBank/DDBJ databases">
        <authorList>
            <person name="Li T."/>
            <person name="Hu X."/>
            <person name="Zhang T."/>
            <person name="Song X."/>
            <person name="Zhang H."/>
            <person name="Dai N."/>
            <person name="Sheng W."/>
            <person name="Hou X."/>
            <person name="Wei L."/>
        </authorList>
    </citation>
    <scope>NUCLEOTIDE SEQUENCE</scope>
    <source>
        <strain evidence="2">KEN8</strain>
        <tissue evidence="2">Leaf</tissue>
    </source>
</reference>
<dbReference type="PANTHER" id="PTHR47592">
    <property type="entry name" value="PBF68 PROTEIN"/>
    <property type="match status" value="1"/>
</dbReference>
<dbReference type="EMBL" id="JACGWM010000006">
    <property type="protein sequence ID" value="KAL0368479.1"/>
    <property type="molecule type" value="Genomic_DNA"/>
</dbReference>
<evidence type="ECO:0008006" key="3">
    <source>
        <dbReference type="Google" id="ProtNLM"/>
    </source>
</evidence>
<proteinExistence type="predicted"/>
<evidence type="ECO:0000313" key="2">
    <source>
        <dbReference type="EMBL" id="KAL0368479.1"/>
    </source>
</evidence>
<protein>
    <recommendedName>
        <fullName evidence="3">Ty1-copia retrotransposon protein</fullName>
    </recommendedName>
</protein>
<dbReference type="AlphaFoldDB" id="A0AAW2QKZ5"/>
<gene>
    <name evidence="2" type="ORF">Scaly_1066800</name>
</gene>
<sequence>MTNTLYDLFVNHKSARAIWNTLESRYESDDAGSKKYVVGKWLQFHILDGKPIMDQIHEYENMVADVLSEDMKMCEILQANILLEKFPPTWNYYRNHLKHKKRYLTLQELINHMRMEEANHLKDKKISNSSVSIKANLVEPSESSKDRFQHKGKKFKKDVQ</sequence>
<organism evidence="2">
    <name type="scientific">Sesamum calycinum</name>
    <dbReference type="NCBI Taxonomy" id="2727403"/>
    <lineage>
        <taxon>Eukaryota</taxon>
        <taxon>Viridiplantae</taxon>
        <taxon>Streptophyta</taxon>
        <taxon>Embryophyta</taxon>
        <taxon>Tracheophyta</taxon>
        <taxon>Spermatophyta</taxon>
        <taxon>Magnoliopsida</taxon>
        <taxon>eudicotyledons</taxon>
        <taxon>Gunneridae</taxon>
        <taxon>Pentapetalae</taxon>
        <taxon>asterids</taxon>
        <taxon>lamiids</taxon>
        <taxon>Lamiales</taxon>
        <taxon>Pedaliaceae</taxon>
        <taxon>Sesamum</taxon>
    </lineage>
</organism>
<reference evidence="2" key="2">
    <citation type="journal article" date="2024" name="Plant">
        <title>Genomic evolution and insights into agronomic trait innovations of Sesamum species.</title>
        <authorList>
            <person name="Miao H."/>
            <person name="Wang L."/>
            <person name="Qu L."/>
            <person name="Liu H."/>
            <person name="Sun Y."/>
            <person name="Le M."/>
            <person name="Wang Q."/>
            <person name="Wei S."/>
            <person name="Zheng Y."/>
            <person name="Lin W."/>
            <person name="Duan Y."/>
            <person name="Cao H."/>
            <person name="Xiong S."/>
            <person name="Wang X."/>
            <person name="Wei L."/>
            <person name="Li C."/>
            <person name="Ma Q."/>
            <person name="Ju M."/>
            <person name="Zhao R."/>
            <person name="Li G."/>
            <person name="Mu C."/>
            <person name="Tian Q."/>
            <person name="Mei H."/>
            <person name="Zhang T."/>
            <person name="Gao T."/>
            <person name="Zhang H."/>
        </authorList>
    </citation>
    <scope>NUCLEOTIDE SEQUENCE</scope>
    <source>
        <strain evidence="2">KEN8</strain>
    </source>
</reference>
<accession>A0AAW2QKZ5</accession>
<feature type="compositionally biased region" description="Basic residues" evidence="1">
    <location>
        <begin position="150"/>
        <end position="160"/>
    </location>
</feature>
<dbReference type="PANTHER" id="PTHR47592:SF30">
    <property type="entry name" value="CCHC-TYPE DOMAIN-CONTAINING PROTEIN"/>
    <property type="match status" value="1"/>
</dbReference>
<evidence type="ECO:0000256" key="1">
    <source>
        <dbReference type="SAM" id="MobiDB-lite"/>
    </source>
</evidence>
<feature type="region of interest" description="Disordered" evidence="1">
    <location>
        <begin position="137"/>
        <end position="160"/>
    </location>
</feature>
<name>A0AAW2QKZ5_9LAMI</name>
<comment type="caution">
    <text evidence="2">The sequence shown here is derived from an EMBL/GenBank/DDBJ whole genome shotgun (WGS) entry which is preliminary data.</text>
</comment>